<organism evidence="1 2">
    <name type="scientific">Leptospira congkakensis</name>
    <dbReference type="NCBI Taxonomy" id="2484932"/>
    <lineage>
        <taxon>Bacteria</taxon>
        <taxon>Pseudomonadati</taxon>
        <taxon>Spirochaetota</taxon>
        <taxon>Spirochaetia</taxon>
        <taxon>Leptospirales</taxon>
        <taxon>Leptospiraceae</taxon>
        <taxon>Leptospira</taxon>
    </lineage>
</organism>
<evidence type="ECO:0000313" key="2">
    <source>
        <dbReference type="Proteomes" id="UP000298263"/>
    </source>
</evidence>
<dbReference type="Proteomes" id="UP000298263">
    <property type="component" value="Unassembled WGS sequence"/>
</dbReference>
<dbReference type="EMBL" id="RQGP01000008">
    <property type="protein sequence ID" value="TGL95461.1"/>
    <property type="molecule type" value="Genomic_DNA"/>
</dbReference>
<protein>
    <submittedName>
        <fullName evidence="1">Uncharacterized protein</fullName>
    </submittedName>
</protein>
<proteinExistence type="predicted"/>
<reference evidence="1" key="1">
    <citation type="journal article" date="2019" name="PLoS Negl. Trop. Dis.">
        <title>Revisiting the worldwide diversity of Leptospira species in the environment.</title>
        <authorList>
            <person name="Vincent A.T."/>
            <person name="Schiettekatte O."/>
            <person name="Bourhy P."/>
            <person name="Veyrier F.J."/>
            <person name="Picardeau M."/>
        </authorList>
    </citation>
    <scope>NUCLEOTIDE SEQUENCE [LARGE SCALE GENOMIC DNA]</scope>
    <source>
        <strain evidence="1">201702422</strain>
    </source>
</reference>
<sequence length="227" mass="26710">MRDPVLAIPYNDNRFLTRLNFSDDELFQLFSLGYQLMELVVLGRMYGIASPKFLECSKKCKITDFADIFENLCMLDSDESIEWSILTKISDNKLTRLMIGSYCLLYSAIYCLQKPFGKEVSNFTLIFLGSSRGDFFWYLQRILQAKYNYSYHADMLKIKKIDNNLSLSEFDFLEAMAVEDFSENEKIKHLIPTIEVTIRSIKTMYHLWRNIKKDNLSLEEVDRLLNE</sequence>
<keyword evidence="2" id="KW-1185">Reference proteome</keyword>
<evidence type="ECO:0000313" key="1">
    <source>
        <dbReference type="EMBL" id="TGL95461.1"/>
    </source>
</evidence>
<name>A0A4Z1A9V6_9LEPT</name>
<comment type="caution">
    <text evidence="1">The sequence shown here is derived from an EMBL/GenBank/DDBJ whole genome shotgun (WGS) entry which is preliminary data.</text>
</comment>
<dbReference type="RefSeq" id="WP_135586100.1">
    <property type="nucleotide sequence ID" value="NZ_RQGO01000016.1"/>
</dbReference>
<dbReference type="AlphaFoldDB" id="A0A4Z1A9V6"/>
<accession>A0A4Z1A9V6</accession>
<gene>
    <name evidence="1" type="ORF">EHQ69_03270</name>
</gene>